<protein>
    <recommendedName>
        <fullName evidence="3">YlzJ-like protein</fullName>
    </recommendedName>
</protein>
<dbReference type="OrthoDB" id="1683573at2"/>
<dbReference type="RefSeq" id="WP_087457879.1">
    <property type="nucleotide sequence ID" value="NZ_CP021434.1"/>
</dbReference>
<dbReference type="KEGG" id="tum:CBW65_17300"/>
<evidence type="ECO:0008006" key="3">
    <source>
        <dbReference type="Google" id="ProtNLM"/>
    </source>
</evidence>
<dbReference type="EMBL" id="CP021434">
    <property type="protein sequence ID" value="ARU62521.1"/>
    <property type="molecule type" value="Genomic_DNA"/>
</dbReference>
<sequence>MLWSVVPEEFILENYDKQTYNWVEAEVNGVKMLVEPAEGQPGYGRIIRLLCPNPSNYLNPNYQPGQTICLHGGN</sequence>
<keyword evidence="2" id="KW-1185">Reference proteome</keyword>
<evidence type="ECO:0000313" key="2">
    <source>
        <dbReference type="Proteomes" id="UP000195437"/>
    </source>
</evidence>
<evidence type="ECO:0000313" key="1">
    <source>
        <dbReference type="EMBL" id="ARU62521.1"/>
    </source>
</evidence>
<gene>
    <name evidence="1" type="ORF">CBW65_17300</name>
</gene>
<dbReference type="AlphaFoldDB" id="A0A1Y0IPT6"/>
<accession>A0A1Y0IPT6</accession>
<proteinExistence type="predicted"/>
<reference evidence="2" key="1">
    <citation type="submission" date="2017-05" db="EMBL/GenBank/DDBJ databases">
        <authorList>
            <person name="Sung H."/>
        </authorList>
    </citation>
    <scope>NUCLEOTIDE SEQUENCE [LARGE SCALE GENOMIC DNA]</scope>
    <source>
        <strain evidence="2">AR23208</strain>
    </source>
</reference>
<dbReference type="Pfam" id="PF14035">
    <property type="entry name" value="YlzJ"/>
    <property type="match status" value="1"/>
</dbReference>
<dbReference type="Proteomes" id="UP000195437">
    <property type="component" value="Chromosome"/>
</dbReference>
<dbReference type="InterPro" id="IPR025619">
    <property type="entry name" value="YlzJ"/>
</dbReference>
<organism evidence="1 2">
    <name type="scientific">Tumebacillus avium</name>
    <dbReference type="NCBI Taxonomy" id="1903704"/>
    <lineage>
        <taxon>Bacteria</taxon>
        <taxon>Bacillati</taxon>
        <taxon>Bacillota</taxon>
        <taxon>Bacilli</taxon>
        <taxon>Bacillales</taxon>
        <taxon>Alicyclobacillaceae</taxon>
        <taxon>Tumebacillus</taxon>
    </lineage>
</organism>
<name>A0A1Y0IPT6_9BACL</name>